<accession>A0A0D2AVY0</accession>
<dbReference type="Gene3D" id="3.30.710.10">
    <property type="entry name" value="Potassium Channel Kv1.1, Chain A"/>
    <property type="match status" value="1"/>
</dbReference>
<feature type="compositionally biased region" description="Basic residues" evidence="1">
    <location>
        <begin position="1"/>
        <end position="10"/>
    </location>
</feature>
<feature type="region of interest" description="Disordered" evidence="1">
    <location>
        <begin position="1"/>
        <end position="29"/>
    </location>
</feature>
<dbReference type="STRING" id="253628.A0A0D2AVY0"/>
<dbReference type="VEuPathDB" id="FungiDB:PV09_05535"/>
<dbReference type="EMBL" id="KN847545">
    <property type="protein sequence ID" value="KIW03324.1"/>
    <property type="molecule type" value="Genomic_DNA"/>
</dbReference>
<dbReference type="GeneID" id="27313508"/>
<gene>
    <name evidence="3" type="ORF">PV09_05535</name>
</gene>
<organism evidence="3 4">
    <name type="scientific">Verruconis gallopava</name>
    <dbReference type="NCBI Taxonomy" id="253628"/>
    <lineage>
        <taxon>Eukaryota</taxon>
        <taxon>Fungi</taxon>
        <taxon>Dikarya</taxon>
        <taxon>Ascomycota</taxon>
        <taxon>Pezizomycotina</taxon>
        <taxon>Dothideomycetes</taxon>
        <taxon>Pleosporomycetidae</taxon>
        <taxon>Venturiales</taxon>
        <taxon>Sympoventuriaceae</taxon>
        <taxon>Verruconis</taxon>
    </lineage>
</organism>
<proteinExistence type="predicted"/>
<dbReference type="HOGENOM" id="CLU_700576_0_0_1"/>
<evidence type="ECO:0000313" key="3">
    <source>
        <dbReference type="EMBL" id="KIW03324.1"/>
    </source>
</evidence>
<evidence type="ECO:0000256" key="1">
    <source>
        <dbReference type="SAM" id="MobiDB-lite"/>
    </source>
</evidence>
<dbReference type="Proteomes" id="UP000053259">
    <property type="component" value="Unassembled WGS sequence"/>
</dbReference>
<dbReference type="InterPro" id="IPR011333">
    <property type="entry name" value="SKP1/BTB/POZ_sf"/>
</dbReference>
<dbReference type="AlphaFoldDB" id="A0A0D2AVY0"/>
<reference evidence="3 4" key="1">
    <citation type="submission" date="2015-01" db="EMBL/GenBank/DDBJ databases">
        <title>The Genome Sequence of Ochroconis gallopava CBS43764.</title>
        <authorList>
            <consortium name="The Broad Institute Genomics Platform"/>
            <person name="Cuomo C."/>
            <person name="de Hoog S."/>
            <person name="Gorbushina A."/>
            <person name="Stielow B."/>
            <person name="Teixiera M."/>
            <person name="Abouelleil A."/>
            <person name="Chapman S.B."/>
            <person name="Priest M."/>
            <person name="Young S.K."/>
            <person name="Wortman J."/>
            <person name="Nusbaum C."/>
            <person name="Birren B."/>
        </authorList>
    </citation>
    <scope>NUCLEOTIDE SEQUENCE [LARGE SCALE GENOMIC DNA]</scope>
    <source>
        <strain evidence="3 4">CBS 43764</strain>
    </source>
</reference>
<name>A0A0D2AVY0_9PEZI</name>
<evidence type="ECO:0000313" key="4">
    <source>
        <dbReference type="Proteomes" id="UP000053259"/>
    </source>
</evidence>
<evidence type="ECO:0000259" key="2">
    <source>
        <dbReference type="PROSITE" id="PS50097"/>
    </source>
</evidence>
<keyword evidence="4" id="KW-1185">Reference proteome</keyword>
<dbReference type="PROSITE" id="PS50097">
    <property type="entry name" value="BTB"/>
    <property type="match status" value="1"/>
</dbReference>
<dbReference type="InterPro" id="IPR000210">
    <property type="entry name" value="BTB/POZ_dom"/>
</dbReference>
<feature type="domain" description="BTB" evidence="2">
    <location>
        <begin position="38"/>
        <end position="118"/>
    </location>
</feature>
<sequence length="394" mass="44430">MHALGKRKRPTPSATDASKKQKMPDDARQGRIVFDRDGDVLLAVQPFQRNGSSLAQFQVSSKALSLGSPVFKAMFSGKFMENANSAAGLRAASLQDDDPEALMLLCNIAHLRFNMVPKKLSLDALFNLAVISDKYDTVGMVKPFITQHCDFYRNIMTEAGNEVYFYITWALGLVDDFKRMFMHLVFEIRIPSLISGISTTSSGDSSSMEDMMSDDPDNTVELILKMRDEEREGRLNELLIVNCEDEEFSADLPPHSKVALLLIREDIFQAIQALCSVYWHGLQKRMMSFASPDHGQYECFAMEFGHLSHILSKWNIHPDASHARRSISLRSLTVQLLDYKPLRCIGCKVPGGCCRSDADYKSFRNGLQELEIFRTNGRSEVVSLLQQVKSRDHL</sequence>
<dbReference type="OrthoDB" id="3944762at2759"/>
<dbReference type="RefSeq" id="XP_016213193.1">
    <property type="nucleotide sequence ID" value="XM_016359054.1"/>
</dbReference>
<dbReference type="InParanoid" id="A0A0D2AVY0"/>
<feature type="compositionally biased region" description="Basic and acidic residues" evidence="1">
    <location>
        <begin position="17"/>
        <end position="29"/>
    </location>
</feature>
<protein>
    <recommendedName>
        <fullName evidence="2">BTB domain-containing protein</fullName>
    </recommendedName>
</protein>